<reference evidence="1" key="1">
    <citation type="submission" date="2011-09" db="EMBL/GenBank/DDBJ databases">
        <title>The permanent draft genome of Mucilaginibacter paludis DSM 18603.</title>
        <authorList>
            <consortium name="US DOE Joint Genome Institute (JGI-PGF)"/>
            <person name="Lucas S."/>
            <person name="Han J."/>
            <person name="Lapidus A."/>
            <person name="Bruce D."/>
            <person name="Goodwin L."/>
            <person name="Pitluck S."/>
            <person name="Peters L."/>
            <person name="Kyrpides N."/>
            <person name="Mavromatis K."/>
            <person name="Ivanova N."/>
            <person name="Mikhailova N."/>
            <person name="Held B."/>
            <person name="Detter J.C."/>
            <person name="Tapia R."/>
            <person name="Han C."/>
            <person name="Land M."/>
            <person name="Hauser L."/>
            <person name="Markowitz V."/>
            <person name="Cheng J.-F."/>
            <person name="Hugenholtz P."/>
            <person name="Woyke T."/>
            <person name="Wu D."/>
            <person name="Tindall B."/>
            <person name="Brambilla E."/>
            <person name="Klenk H.-P."/>
            <person name="Eisen J.A."/>
        </authorList>
    </citation>
    <scope>NUCLEOTIDE SEQUENCE [LARGE SCALE GENOMIC DNA]</scope>
    <source>
        <strain evidence="1">DSM 18603</strain>
    </source>
</reference>
<dbReference type="HOGENOM" id="CLU_3404403_0_0_10"/>
<sequence>MLARIRLFNRFTEYQLKFLIKSIDTQLMLS</sequence>
<gene>
    <name evidence="1" type="ORF">Mucpa_2766</name>
</gene>
<keyword evidence="2" id="KW-1185">Reference proteome</keyword>
<accession>H1Y6T6</accession>
<organism evidence="1 2">
    <name type="scientific">Mucilaginibacter paludis DSM 18603</name>
    <dbReference type="NCBI Taxonomy" id="714943"/>
    <lineage>
        <taxon>Bacteria</taxon>
        <taxon>Pseudomonadati</taxon>
        <taxon>Bacteroidota</taxon>
        <taxon>Sphingobacteriia</taxon>
        <taxon>Sphingobacteriales</taxon>
        <taxon>Sphingobacteriaceae</taxon>
        <taxon>Mucilaginibacter</taxon>
    </lineage>
</organism>
<dbReference type="AlphaFoldDB" id="H1Y6T6"/>
<name>H1Y6T6_9SPHI</name>
<protein>
    <submittedName>
        <fullName evidence="1">Uncharacterized protein</fullName>
    </submittedName>
</protein>
<dbReference type="STRING" id="714943.Mucpa_2766"/>
<proteinExistence type="predicted"/>
<evidence type="ECO:0000313" key="1">
    <source>
        <dbReference type="EMBL" id="EHQ26878.1"/>
    </source>
</evidence>
<evidence type="ECO:0000313" key="2">
    <source>
        <dbReference type="Proteomes" id="UP000002774"/>
    </source>
</evidence>
<dbReference type="EMBL" id="CM001403">
    <property type="protein sequence ID" value="EHQ26878.1"/>
    <property type="molecule type" value="Genomic_DNA"/>
</dbReference>
<dbReference type="Proteomes" id="UP000002774">
    <property type="component" value="Chromosome"/>
</dbReference>